<keyword evidence="2" id="KW-1003">Cell membrane</keyword>
<accession>A0ABT2FRP5</accession>
<dbReference type="Proteomes" id="UP001201549">
    <property type="component" value="Unassembled WGS sequence"/>
</dbReference>
<name>A0ABT2FRP5_9GAMM</name>
<keyword evidence="3" id="KW-0812">Transmembrane</keyword>
<dbReference type="PANTHER" id="PTHR47371:SF3">
    <property type="entry name" value="PHOSPHOGLYCEROL TRANSFERASE I"/>
    <property type="match status" value="1"/>
</dbReference>
<comment type="subcellular location">
    <subcellularLocation>
        <location evidence="1">Cell membrane</location>
        <topology evidence="1">Multi-pass membrane protein</topology>
    </subcellularLocation>
</comment>
<reference evidence="7 8" key="1">
    <citation type="submission" date="2022-02" db="EMBL/GenBank/DDBJ databases">
        <authorList>
            <person name="Zhuang L."/>
        </authorList>
    </citation>
    <scope>NUCLEOTIDE SEQUENCE [LARGE SCALE GENOMIC DNA]</scope>
    <source>
        <strain evidence="7 8">C32</strain>
    </source>
</reference>
<keyword evidence="8" id="KW-1185">Reference proteome</keyword>
<evidence type="ECO:0000256" key="1">
    <source>
        <dbReference type="ARBA" id="ARBA00004651"/>
    </source>
</evidence>
<evidence type="ECO:0000313" key="8">
    <source>
        <dbReference type="Proteomes" id="UP001201549"/>
    </source>
</evidence>
<keyword evidence="5" id="KW-0472">Membrane</keyword>
<feature type="non-terminal residue" evidence="7">
    <location>
        <position position="82"/>
    </location>
</feature>
<dbReference type="EMBL" id="JAKOGG010000613">
    <property type="protein sequence ID" value="MCS4559023.1"/>
    <property type="molecule type" value="Genomic_DNA"/>
</dbReference>
<sequence length="82" mass="9601">PAILDQKGYTTAAFHGDVASFWNRDNTYKSWGYDYFFSKPYFKDADNANYNIGYGMKDKIFLQDSAKYLEQLPQPFYSKIIT</sequence>
<evidence type="ECO:0000259" key="6">
    <source>
        <dbReference type="Pfam" id="PF00884"/>
    </source>
</evidence>
<dbReference type="PANTHER" id="PTHR47371">
    <property type="entry name" value="LIPOTEICHOIC ACID SYNTHASE"/>
    <property type="match status" value="1"/>
</dbReference>
<evidence type="ECO:0000256" key="5">
    <source>
        <dbReference type="ARBA" id="ARBA00023136"/>
    </source>
</evidence>
<feature type="domain" description="Sulfatase N-terminal" evidence="6">
    <location>
        <begin position="1"/>
        <end position="82"/>
    </location>
</feature>
<dbReference type="Gene3D" id="3.40.720.10">
    <property type="entry name" value="Alkaline Phosphatase, subunit A"/>
    <property type="match status" value="1"/>
</dbReference>
<dbReference type="RefSeq" id="WP_238898901.1">
    <property type="nucleotide sequence ID" value="NZ_JAKOGG010000613.1"/>
</dbReference>
<keyword evidence="4" id="KW-1133">Transmembrane helix</keyword>
<evidence type="ECO:0000256" key="4">
    <source>
        <dbReference type="ARBA" id="ARBA00022989"/>
    </source>
</evidence>
<dbReference type="InterPro" id="IPR017850">
    <property type="entry name" value="Alkaline_phosphatase_core_sf"/>
</dbReference>
<evidence type="ECO:0000256" key="2">
    <source>
        <dbReference type="ARBA" id="ARBA00022475"/>
    </source>
</evidence>
<comment type="caution">
    <text evidence="7">The sequence shown here is derived from an EMBL/GenBank/DDBJ whole genome shotgun (WGS) entry which is preliminary data.</text>
</comment>
<dbReference type="InterPro" id="IPR000917">
    <property type="entry name" value="Sulfatase_N"/>
</dbReference>
<organism evidence="7 8">
    <name type="scientific">Shewanella electrica</name>
    <dbReference type="NCBI Taxonomy" id="515560"/>
    <lineage>
        <taxon>Bacteria</taxon>
        <taxon>Pseudomonadati</taxon>
        <taxon>Pseudomonadota</taxon>
        <taxon>Gammaproteobacteria</taxon>
        <taxon>Alteromonadales</taxon>
        <taxon>Shewanellaceae</taxon>
        <taxon>Shewanella</taxon>
    </lineage>
</organism>
<dbReference type="InterPro" id="IPR050448">
    <property type="entry name" value="OpgB/LTA_synthase_biosynth"/>
</dbReference>
<dbReference type="SUPFAM" id="SSF53649">
    <property type="entry name" value="Alkaline phosphatase-like"/>
    <property type="match status" value="1"/>
</dbReference>
<dbReference type="Pfam" id="PF00884">
    <property type="entry name" value="Sulfatase"/>
    <property type="match status" value="1"/>
</dbReference>
<gene>
    <name evidence="7" type="ORF">L9G74_21630</name>
</gene>
<proteinExistence type="predicted"/>
<evidence type="ECO:0000256" key="3">
    <source>
        <dbReference type="ARBA" id="ARBA00022692"/>
    </source>
</evidence>
<protein>
    <submittedName>
        <fullName evidence="7">Sulfatase-like hydrolase/transferase</fullName>
    </submittedName>
</protein>
<evidence type="ECO:0000313" key="7">
    <source>
        <dbReference type="EMBL" id="MCS4559023.1"/>
    </source>
</evidence>
<feature type="non-terminal residue" evidence="7">
    <location>
        <position position="1"/>
    </location>
</feature>
<reference evidence="8" key="2">
    <citation type="submission" date="2023-07" db="EMBL/GenBank/DDBJ databases">
        <title>Shewanella mangrovi sp. nov., an acetaldehyde- degrading bacterium isolated from mangrove sediment.</title>
        <authorList>
            <person name="Liu Y."/>
        </authorList>
    </citation>
    <scope>NUCLEOTIDE SEQUENCE [LARGE SCALE GENOMIC DNA]</scope>
    <source>
        <strain evidence="8">C32</strain>
    </source>
</reference>